<dbReference type="GO" id="GO:0043565">
    <property type="term" value="F:sequence-specific DNA binding"/>
    <property type="evidence" value="ECO:0007669"/>
    <property type="project" value="InterPro"/>
</dbReference>
<keyword evidence="5" id="KW-1185">Reference proteome</keyword>
<comment type="caution">
    <text evidence="4">The sequence shown here is derived from an EMBL/GenBank/DDBJ whole genome shotgun (WGS) entry which is preliminary data.</text>
</comment>
<feature type="coiled-coil region" evidence="1">
    <location>
        <begin position="404"/>
        <end position="468"/>
    </location>
</feature>
<reference evidence="4 5" key="1">
    <citation type="journal article" date="2023" name="Antonie Van Leeuwenhoek">
        <title>Flavobacterium potami sp. nov., a multi-metal resistance genes harbouring bacterium isolated from shallow river silt.</title>
        <authorList>
            <person name="Li S."/>
            <person name="Mao S."/>
            <person name="Mu W."/>
            <person name="Guo B."/>
            <person name="Li C."/>
            <person name="Zhu Q."/>
            <person name="Hou X."/>
            <person name="Zhao Y."/>
            <person name="Wei S."/>
            <person name="Liu H."/>
            <person name="Liu A."/>
        </authorList>
    </citation>
    <scope>NUCLEOTIDE SEQUENCE [LARGE SCALE GENOMIC DNA]</scope>
    <source>
        <strain evidence="4 5">17A</strain>
    </source>
</reference>
<keyword evidence="2" id="KW-0812">Transmembrane</keyword>
<dbReference type="GO" id="GO:0003700">
    <property type="term" value="F:DNA-binding transcription factor activity"/>
    <property type="evidence" value="ECO:0007669"/>
    <property type="project" value="InterPro"/>
</dbReference>
<feature type="transmembrane region" description="Helical" evidence="2">
    <location>
        <begin position="380"/>
        <end position="401"/>
    </location>
</feature>
<proteinExistence type="predicted"/>
<evidence type="ECO:0000256" key="2">
    <source>
        <dbReference type="SAM" id="Phobius"/>
    </source>
</evidence>
<evidence type="ECO:0000256" key="1">
    <source>
        <dbReference type="SAM" id="Coils"/>
    </source>
</evidence>
<organism evidence="4 5">
    <name type="scientific">Flavobacterium potami</name>
    <dbReference type="NCBI Taxonomy" id="2872310"/>
    <lineage>
        <taxon>Bacteria</taxon>
        <taxon>Pseudomonadati</taxon>
        <taxon>Bacteroidota</taxon>
        <taxon>Flavobacteriia</taxon>
        <taxon>Flavobacteriales</taxon>
        <taxon>Flavobacteriaceae</taxon>
        <taxon>Flavobacterium</taxon>
    </lineage>
</organism>
<dbReference type="SMART" id="SM00342">
    <property type="entry name" value="HTH_ARAC"/>
    <property type="match status" value="1"/>
</dbReference>
<feature type="domain" description="HTH araC/xylS-type" evidence="3">
    <location>
        <begin position="458"/>
        <end position="550"/>
    </location>
</feature>
<keyword evidence="1" id="KW-0175">Coiled coil</keyword>
<protein>
    <submittedName>
        <fullName evidence="4">AraC family transcriptional regulator</fullName>
    </submittedName>
</protein>
<evidence type="ECO:0000313" key="5">
    <source>
        <dbReference type="Proteomes" id="UP001139366"/>
    </source>
</evidence>
<dbReference type="Gene3D" id="1.10.10.60">
    <property type="entry name" value="Homeodomain-like"/>
    <property type="match status" value="2"/>
</dbReference>
<name>A0A9X1HDQ2_9FLAO</name>
<dbReference type="EMBL" id="JAINUY010000006">
    <property type="protein sequence ID" value="MBZ4036707.1"/>
    <property type="molecule type" value="Genomic_DNA"/>
</dbReference>
<sequence length="558" mass="65436">MIVRYLLLISLCFIHCAGAQKHITQIPDTLKGRDFDYLFDRIEDSISEGQRTIYLLTFLIKAKSEKNWEELSNAYKNYVHYAPDRLKLVYADSMVLAAKKSNDDEIIGSAYLSKGIAYYGQKRLKEAMDIYLIADQYVKKTGDNYLIYKTRYHIAQIKYYLGFYEEAIEIFKDCLNYFKRGNVRAYLNSLHSLGVCYNMVGNHGLCTSVNETGIAEGIRTGNFDMEPYFTHSEGVNQFMIHNYPIAIKKIQSSLSGIRKNKDFANETVGYFYIGKSYWELGEKGKAVAFFKKVDRAYTERDYCRPDIREAYEFLISYYKEKKMASTHLFYVERLLEVDKKLHLTYAYLQGKIRKEYDTQELVQDQKKLKRSLDLRKYNDLIAFSLTGTMFIFVTFVIVRFFKNKKEARLKYEELLQKIKDSEKAKENKTEETDFPISRDSEAAVMQSLQKFEKSRKFLEKDLKLAKLAVYCGTNTKYLSQIIARHRNKKFNEYINDLKIQNIAQRIRNEKHLRNYTNEALAEEAGFSSTRRFVNAFLNSAKITPKYFIEELQKEAAGE</sequence>
<dbReference type="PROSITE" id="PS01124">
    <property type="entry name" value="HTH_ARAC_FAMILY_2"/>
    <property type="match status" value="1"/>
</dbReference>
<gene>
    <name evidence="4" type="ORF">K6T82_18195</name>
</gene>
<dbReference type="InterPro" id="IPR011990">
    <property type="entry name" value="TPR-like_helical_dom_sf"/>
</dbReference>
<keyword evidence="2" id="KW-1133">Transmembrane helix</keyword>
<dbReference type="AlphaFoldDB" id="A0A9X1HDQ2"/>
<dbReference type="SUPFAM" id="SSF48452">
    <property type="entry name" value="TPR-like"/>
    <property type="match status" value="1"/>
</dbReference>
<dbReference type="Gene3D" id="1.25.40.10">
    <property type="entry name" value="Tetratricopeptide repeat domain"/>
    <property type="match status" value="1"/>
</dbReference>
<dbReference type="Proteomes" id="UP001139366">
    <property type="component" value="Unassembled WGS sequence"/>
</dbReference>
<evidence type="ECO:0000313" key="4">
    <source>
        <dbReference type="EMBL" id="MBZ4036707.1"/>
    </source>
</evidence>
<evidence type="ECO:0000259" key="3">
    <source>
        <dbReference type="PROSITE" id="PS01124"/>
    </source>
</evidence>
<keyword evidence="2" id="KW-0472">Membrane</keyword>
<dbReference type="RefSeq" id="WP_223708837.1">
    <property type="nucleotide sequence ID" value="NZ_JAINUY010000006.1"/>
</dbReference>
<accession>A0A9X1HDQ2</accession>
<dbReference type="InterPro" id="IPR018060">
    <property type="entry name" value="HTH_AraC"/>
</dbReference>